<reference evidence="1" key="2">
    <citation type="submission" date="2020-06" db="EMBL/GenBank/DDBJ databases">
        <authorList>
            <person name="Sheffer M."/>
        </authorList>
    </citation>
    <scope>NUCLEOTIDE SEQUENCE</scope>
</reference>
<sequence length="361" mass="42709">MTSSQEDSGPVVFLLPSLTHMCLMKVATTLHSACGLGKLKSLFSETESTNSLESRLSIHIDNAVLNKRVKKHLFFIPANLRKRVWEAVKRVELQIEEWIECHENGDKYSYFRKCAFFWRSEGTIDRIKTAQEIVRSENIDIRARFQMACMYCLSESVQTLWETFESNREKLQAASLYKEDIVYSESNFWIRWLREGAQYHWTEAATKYLKYIGFRNFFQPRLNALFRELMPAERRKFFMSLVYSDMDDLRMCLYVVTKEEREEIMKLYAVDVLLAYSEWPLTGIFLDQAEKTWEFLSVSCFLDVLGHLLDLQSSADFDHGNLAGEFWERSPDHFKETAKSFFIYEKRTIEFIEKMSYKNDD</sequence>
<protein>
    <submittedName>
        <fullName evidence="1">Uncharacterized protein</fullName>
    </submittedName>
</protein>
<gene>
    <name evidence="1" type="ORF">HNY73_012755</name>
</gene>
<organism evidence="1 2">
    <name type="scientific">Argiope bruennichi</name>
    <name type="common">Wasp spider</name>
    <name type="synonym">Aranea bruennichi</name>
    <dbReference type="NCBI Taxonomy" id="94029"/>
    <lineage>
        <taxon>Eukaryota</taxon>
        <taxon>Metazoa</taxon>
        <taxon>Ecdysozoa</taxon>
        <taxon>Arthropoda</taxon>
        <taxon>Chelicerata</taxon>
        <taxon>Arachnida</taxon>
        <taxon>Araneae</taxon>
        <taxon>Araneomorphae</taxon>
        <taxon>Entelegynae</taxon>
        <taxon>Araneoidea</taxon>
        <taxon>Araneidae</taxon>
        <taxon>Argiope</taxon>
    </lineage>
</organism>
<reference evidence="1" key="1">
    <citation type="journal article" date="2020" name="bioRxiv">
        <title>Chromosome-level reference genome of the European wasp spider Argiope bruennichi: a resource for studies on range expansion and evolutionary adaptation.</title>
        <authorList>
            <person name="Sheffer M.M."/>
            <person name="Hoppe A."/>
            <person name="Krehenwinkel H."/>
            <person name="Uhl G."/>
            <person name="Kuss A.W."/>
            <person name="Jensen L."/>
            <person name="Jensen C."/>
            <person name="Gillespie R.G."/>
            <person name="Hoff K.J."/>
            <person name="Prost S."/>
        </authorList>
    </citation>
    <scope>NUCLEOTIDE SEQUENCE</scope>
</reference>
<evidence type="ECO:0000313" key="2">
    <source>
        <dbReference type="Proteomes" id="UP000807504"/>
    </source>
</evidence>
<dbReference type="AlphaFoldDB" id="A0A8T0EVX4"/>
<comment type="caution">
    <text evidence="1">The sequence shown here is derived from an EMBL/GenBank/DDBJ whole genome shotgun (WGS) entry which is preliminary data.</text>
</comment>
<dbReference type="Proteomes" id="UP000807504">
    <property type="component" value="Unassembled WGS sequence"/>
</dbReference>
<proteinExistence type="predicted"/>
<dbReference type="EMBL" id="JABXBU010001863">
    <property type="protein sequence ID" value="KAF8782473.1"/>
    <property type="molecule type" value="Genomic_DNA"/>
</dbReference>
<keyword evidence="2" id="KW-1185">Reference proteome</keyword>
<evidence type="ECO:0000313" key="1">
    <source>
        <dbReference type="EMBL" id="KAF8782473.1"/>
    </source>
</evidence>
<name>A0A8T0EVX4_ARGBR</name>
<accession>A0A8T0EVX4</accession>